<keyword evidence="3 10" id="KW-0808">Transferase</keyword>
<dbReference type="Proteomes" id="UP000030693">
    <property type="component" value="Unassembled WGS sequence"/>
</dbReference>
<protein>
    <recommendedName>
        <fullName evidence="14">CDP-diacylglycerol-glycerol-3-phosphate 3-phosphatidyltransferase</fullName>
    </recommendedName>
</protein>
<keyword evidence="9" id="KW-1208">Phospholipid metabolism</keyword>
<name>A0A058ZFW4_FONAL</name>
<proteinExistence type="inferred from homology"/>
<evidence type="ECO:0000256" key="6">
    <source>
        <dbReference type="ARBA" id="ARBA00023098"/>
    </source>
</evidence>
<reference evidence="12" key="1">
    <citation type="submission" date="2013-04" db="EMBL/GenBank/DDBJ databases">
        <title>The Genome Sequence of Fonticula alba ATCC 38817.</title>
        <authorList>
            <consortium name="The Broad Institute Genomics Platform"/>
            <person name="Russ C."/>
            <person name="Cuomo C."/>
            <person name="Burger G."/>
            <person name="Gray M.W."/>
            <person name="Holland P.W.H."/>
            <person name="King N."/>
            <person name="Lang F.B.F."/>
            <person name="Roger A.J."/>
            <person name="Ruiz-Trillo I."/>
            <person name="Brown M."/>
            <person name="Walker B."/>
            <person name="Young S."/>
            <person name="Zeng Q."/>
            <person name="Gargeya S."/>
            <person name="Fitzgerald M."/>
            <person name="Haas B."/>
            <person name="Abouelleil A."/>
            <person name="Allen A.W."/>
            <person name="Alvarado L."/>
            <person name="Arachchi H.M."/>
            <person name="Berlin A.M."/>
            <person name="Chapman S.B."/>
            <person name="Gainer-Dewar J."/>
            <person name="Goldberg J."/>
            <person name="Griggs A."/>
            <person name="Gujja S."/>
            <person name="Hansen M."/>
            <person name="Howarth C."/>
            <person name="Imamovic A."/>
            <person name="Ireland A."/>
            <person name="Larimer J."/>
            <person name="McCowan C."/>
            <person name="Murphy C."/>
            <person name="Pearson M."/>
            <person name="Poon T.W."/>
            <person name="Priest M."/>
            <person name="Roberts A."/>
            <person name="Saif S."/>
            <person name="Shea T."/>
            <person name="Sisk P."/>
            <person name="Sykes S."/>
            <person name="Wortman J."/>
            <person name="Nusbaum C."/>
            <person name="Birren B."/>
        </authorList>
    </citation>
    <scope>NUCLEOTIDE SEQUENCE [LARGE SCALE GENOMIC DNA]</scope>
    <source>
        <strain evidence="12">ATCC 38817</strain>
    </source>
</reference>
<dbReference type="Gene3D" id="1.20.120.1760">
    <property type="match status" value="1"/>
</dbReference>
<dbReference type="STRING" id="691883.A0A058ZFW4"/>
<evidence type="ECO:0008006" key="14">
    <source>
        <dbReference type="Google" id="ProtNLM"/>
    </source>
</evidence>
<dbReference type="PANTHER" id="PTHR14269:SF60">
    <property type="entry name" value="CARDIOLIPIN SYNTHASE (CMP-FORMING)"/>
    <property type="match status" value="1"/>
</dbReference>
<accession>A0A058ZFW4</accession>
<evidence type="ECO:0000256" key="3">
    <source>
        <dbReference type="ARBA" id="ARBA00022679"/>
    </source>
</evidence>
<gene>
    <name evidence="12" type="ORF">H696_00790</name>
</gene>
<dbReference type="PROSITE" id="PS00379">
    <property type="entry name" value="CDP_ALCOHOL_P_TRANSF"/>
    <property type="match status" value="1"/>
</dbReference>
<sequence>MSGLMQAVSRLGPGRSAPPALNMAAYFATADARRNYSGAAPTRPSFARPQQHRLRAQYHTSNAQRSAAPNPAPTPTTGAAAGASTIDAAAAMAPPSPPPSGEPPRHPRPGIGRNLVNRATEAANRAKHSTMQRAHQASADAMIRARFVGQQVRRQTHSLSDLARWARRSVPMPQELRQRMSMLAAPRLSTATPLEQALRWPVGLGGTTRIRPDPMGHPGPLLRGQLRDLVDYHMRHAPAGARAPAIIETSVTAAAAAVMEELEQRMKRTEAQTSPPEGSVSPGPGLTPLSTDVMTLPNAISLARILVTPGIGYLVATNQLGLALVATALAGASDFLDGWLARRSGKSTVLGSILDPFADKLLVSTLTISLAINGAYADMPPAPGPEHAIHAPRPPANMAAGADCWAGPGAHSVGRLGPVHLPPG</sequence>
<keyword evidence="6" id="KW-0443">Lipid metabolism</keyword>
<comment type="similarity">
    <text evidence="10">Belongs to the CDP-alcohol phosphatidyltransferase class-I family.</text>
</comment>
<dbReference type="OrthoDB" id="10020554at2759"/>
<dbReference type="InterPro" id="IPR000462">
    <property type="entry name" value="CDP-OH_P_trans"/>
</dbReference>
<comment type="subcellular location">
    <subcellularLocation>
        <location evidence="1">Membrane</location>
        <topology evidence="1">Multi-pass membrane protein</topology>
    </subcellularLocation>
</comment>
<keyword evidence="7" id="KW-0472">Membrane</keyword>
<evidence type="ECO:0000313" key="12">
    <source>
        <dbReference type="EMBL" id="KCV73249.1"/>
    </source>
</evidence>
<keyword evidence="13" id="KW-1185">Reference proteome</keyword>
<dbReference type="Pfam" id="PF01066">
    <property type="entry name" value="CDP-OH_P_transf"/>
    <property type="match status" value="1"/>
</dbReference>
<feature type="region of interest" description="Disordered" evidence="11">
    <location>
        <begin position="36"/>
        <end position="113"/>
    </location>
</feature>
<evidence type="ECO:0000256" key="5">
    <source>
        <dbReference type="ARBA" id="ARBA00022989"/>
    </source>
</evidence>
<feature type="compositionally biased region" description="Low complexity" evidence="11">
    <location>
        <begin position="65"/>
        <end position="93"/>
    </location>
</feature>
<evidence type="ECO:0000256" key="7">
    <source>
        <dbReference type="ARBA" id="ARBA00023136"/>
    </source>
</evidence>
<dbReference type="InterPro" id="IPR043130">
    <property type="entry name" value="CDP-OH_PTrfase_TM_dom"/>
</dbReference>
<dbReference type="AlphaFoldDB" id="A0A058ZFW4"/>
<evidence type="ECO:0000256" key="4">
    <source>
        <dbReference type="ARBA" id="ARBA00022692"/>
    </source>
</evidence>
<dbReference type="PANTHER" id="PTHR14269">
    <property type="entry name" value="CDP-DIACYLGLYCEROL--GLYCEROL-3-PHOSPHATE 3-PHOSPHATIDYLTRANSFERASE-RELATED"/>
    <property type="match status" value="1"/>
</dbReference>
<dbReference type="GO" id="GO:0005739">
    <property type="term" value="C:mitochondrion"/>
    <property type="evidence" value="ECO:0007669"/>
    <property type="project" value="TreeGrafter"/>
</dbReference>
<dbReference type="GO" id="GO:0016020">
    <property type="term" value="C:membrane"/>
    <property type="evidence" value="ECO:0007669"/>
    <property type="project" value="UniProtKB-SubCell"/>
</dbReference>
<organism evidence="12">
    <name type="scientific">Fonticula alba</name>
    <name type="common">Slime mold</name>
    <dbReference type="NCBI Taxonomy" id="691883"/>
    <lineage>
        <taxon>Eukaryota</taxon>
        <taxon>Rotosphaerida</taxon>
        <taxon>Fonticulaceae</taxon>
        <taxon>Fonticula</taxon>
    </lineage>
</organism>
<dbReference type="RefSeq" id="XP_009492950.1">
    <property type="nucleotide sequence ID" value="XM_009494675.1"/>
</dbReference>
<dbReference type="GO" id="GO:0032049">
    <property type="term" value="P:cardiolipin biosynthetic process"/>
    <property type="evidence" value="ECO:0007669"/>
    <property type="project" value="TreeGrafter"/>
</dbReference>
<dbReference type="GO" id="GO:0043337">
    <property type="term" value="F:cardiolipin synthase (CMP-forming)"/>
    <property type="evidence" value="ECO:0007669"/>
    <property type="project" value="TreeGrafter"/>
</dbReference>
<evidence type="ECO:0000256" key="2">
    <source>
        <dbReference type="ARBA" id="ARBA00022516"/>
    </source>
</evidence>
<evidence type="ECO:0000313" key="13">
    <source>
        <dbReference type="Proteomes" id="UP000030693"/>
    </source>
</evidence>
<dbReference type="GeneID" id="20525515"/>
<feature type="region of interest" description="Disordered" evidence="11">
    <location>
        <begin position="267"/>
        <end position="286"/>
    </location>
</feature>
<keyword evidence="4" id="KW-0812">Transmembrane</keyword>
<dbReference type="eggNOG" id="KOG1617">
    <property type="taxonomic scope" value="Eukaryota"/>
</dbReference>
<dbReference type="InterPro" id="IPR048254">
    <property type="entry name" value="CDP_ALCOHOL_P_TRANSF_CS"/>
</dbReference>
<evidence type="ECO:0000256" key="8">
    <source>
        <dbReference type="ARBA" id="ARBA00023209"/>
    </source>
</evidence>
<evidence type="ECO:0000256" key="1">
    <source>
        <dbReference type="ARBA" id="ARBA00004141"/>
    </source>
</evidence>
<evidence type="ECO:0000256" key="9">
    <source>
        <dbReference type="ARBA" id="ARBA00023264"/>
    </source>
</evidence>
<dbReference type="InterPro" id="IPR050324">
    <property type="entry name" value="CDP-alcohol_PTase-I"/>
</dbReference>
<evidence type="ECO:0000256" key="10">
    <source>
        <dbReference type="RuleBase" id="RU003750"/>
    </source>
</evidence>
<evidence type="ECO:0000256" key="11">
    <source>
        <dbReference type="SAM" id="MobiDB-lite"/>
    </source>
</evidence>
<keyword evidence="8" id="KW-0594">Phospholipid biosynthesis</keyword>
<feature type="compositionally biased region" description="Low complexity" evidence="11">
    <location>
        <begin position="274"/>
        <end position="284"/>
    </location>
</feature>
<dbReference type="EMBL" id="KB932201">
    <property type="protein sequence ID" value="KCV73249.1"/>
    <property type="molecule type" value="Genomic_DNA"/>
</dbReference>
<keyword evidence="2" id="KW-0444">Lipid biosynthesis</keyword>
<keyword evidence="5" id="KW-1133">Transmembrane helix</keyword>